<feature type="transmembrane region" description="Helical" evidence="6">
    <location>
        <begin position="123"/>
        <end position="144"/>
    </location>
</feature>
<comment type="subcellular location">
    <subcellularLocation>
        <location evidence="1">Membrane</location>
        <topology evidence="1">Multi-pass membrane protein</topology>
    </subcellularLocation>
</comment>
<dbReference type="OMA" id="YNRFVWG"/>
<evidence type="ECO:0000256" key="3">
    <source>
        <dbReference type="ARBA" id="ARBA00022692"/>
    </source>
</evidence>
<proteinExistence type="inferred from homology"/>
<dbReference type="OrthoDB" id="4767043at2759"/>
<reference evidence="8" key="1">
    <citation type="journal article" date="2013" name="Genome Announc.">
        <title>Draft genome sequence of the grapevine dieback fungus Eutypa lata UCR-EL1.</title>
        <authorList>
            <person name="Blanco-Ulate B."/>
            <person name="Rolshausen P.E."/>
            <person name="Cantu D."/>
        </authorList>
    </citation>
    <scope>NUCLEOTIDE SEQUENCE [LARGE SCALE GENOMIC DNA]</scope>
    <source>
        <strain evidence="8">UCR-EL1</strain>
    </source>
</reference>
<feature type="transmembrane region" description="Helical" evidence="6">
    <location>
        <begin position="35"/>
        <end position="57"/>
    </location>
</feature>
<dbReference type="GO" id="GO:0015205">
    <property type="term" value="F:nucleobase transmembrane transporter activity"/>
    <property type="evidence" value="ECO:0007669"/>
    <property type="project" value="TreeGrafter"/>
</dbReference>
<keyword evidence="5 6" id="KW-0472">Membrane</keyword>
<evidence type="ECO:0000313" key="7">
    <source>
        <dbReference type="EMBL" id="EMR67754.1"/>
    </source>
</evidence>
<evidence type="ECO:0000256" key="2">
    <source>
        <dbReference type="ARBA" id="ARBA00008974"/>
    </source>
</evidence>
<dbReference type="InterPro" id="IPR045225">
    <property type="entry name" value="Uracil/uridine/allantoin_perm"/>
</dbReference>
<evidence type="ECO:0000256" key="1">
    <source>
        <dbReference type="ARBA" id="ARBA00004141"/>
    </source>
</evidence>
<dbReference type="Proteomes" id="UP000012174">
    <property type="component" value="Unassembled WGS sequence"/>
</dbReference>
<feature type="transmembrane region" description="Helical" evidence="6">
    <location>
        <begin position="12"/>
        <end position="28"/>
    </location>
</feature>
<dbReference type="HOGENOM" id="CLU_021555_5_1_1"/>
<evidence type="ECO:0000256" key="6">
    <source>
        <dbReference type="SAM" id="Phobius"/>
    </source>
</evidence>
<dbReference type="PANTHER" id="PTHR30618">
    <property type="entry name" value="NCS1 FAMILY PURINE/PYRIMIDINE TRANSPORTER"/>
    <property type="match status" value="1"/>
</dbReference>
<evidence type="ECO:0000256" key="4">
    <source>
        <dbReference type="ARBA" id="ARBA00022989"/>
    </source>
</evidence>
<keyword evidence="3 6" id="KW-0812">Transmembrane</keyword>
<feature type="transmembrane region" description="Helical" evidence="6">
    <location>
        <begin position="83"/>
        <end position="103"/>
    </location>
</feature>
<feature type="transmembrane region" description="Helical" evidence="6">
    <location>
        <begin position="240"/>
        <end position="265"/>
    </location>
</feature>
<keyword evidence="8" id="KW-1185">Reference proteome</keyword>
<keyword evidence="4 6" id="KW-1133">Transmembrane helix</keyword>
<evidence type="ECO:0000256" key="5">
    <source>
        <dbReference type="ARBA" id="ARBA00023136"/>
    </source>
</evidence>
<gene>
    <name evidence="7" type="ORF">UCREL1_5235</name>
</gene>
<name>M7SMY4_EUTLA</name>
<dbReference type="AlphaFoldDB" id="M7SMY4"/>
<dbReference type="EMBL" id="KB706360">
    <property type="protein sequence ID" value="EMR67754.1"/>
    <property type="molecule type" value="Genomic_DNA"/>
</dbReference>
<dbReference type="eggNOG" id="KOG2466">
    <property type="taxonomic scope" value="Eukaryota"/>
</dbReference>
<dbReference type="KEGG" id="ela:UCREL1_5235"/>
<accession>M7SMY4</accession>
<sequence>MTENTRMTTAQFVSYIIFCAISLPFMWIRPYRLQTFFTVTCTITLGFFLVLLIWALATMGPAGFGNTISSGSELPPTGGPDSAAYLMVYGIVSTIGSIAAGILNQSDYSRFAIEPRHAFWGQVFAFPLYSILGSMIGILVTAATQHRFGGEAIWNPPTMFAQLIAQNEGGAGTRAACFFAGLCLVINQIGVNVPGNALAGGFDLAATFPRYVNIRRGTYITAVVSIAVNPWRLVNTATNFLTVLSGYSVFLAPMTGITVSSYLVVNKRKINVDDLYRGGANSIYWYSYGCNWRAPVSVYLIFSTPLRNPFSLC</sequence>
<dbReference type="Pfam" id="PF02133">
    <property type="entry name" value="Transp_cyt_pur"/>
    <property type="match status" value="1"/>
</dbReference>
<dbReference type="InterPro" id="IPR001248">
    <property type="entry name" value="Pur-cyt_permease"/>
</dbReference>
<dbReference type="PANTHER" id="PTHR30618:SF4">
    <property type="entry name" value="ALLANTOIN PERMEASE"/>
    <property type="match status" value="1"/>
</dbReference>
<dbReference type="Gene3D" id="1.10.4160.10">
    <property type="entry name" value="Hydantoin permease"/>
    <property type="match status" value="1"/>
</dbReference>
<protein>
    <submittedName>
        <fullName evidence="7">Putative ncs1 nucleoside transporter family protein</fullName>
    </submittedName>
</protein>
<evidence type="ECO:0000313" key="8">
    <source>
        <dbReference type="Proteomes" id="UP000012174"/>
    </source>
</evidence>
<organism evidence="7 8">
    <name type="scientific">Eutypa lata (strain UCR-EL1)</name>
    <name type="common">Grapevine dieback disease fungus</name>
    <name type="synonym">Eutypa armeniacae</name>
    <dbReference type="NCBI Taxonomy" id="1287681"/>
    <lineage>
        <taxon>Eukaryota</taxon>
        <taxon>Fungi</taxon>
        <taxon>Dikarya</taxon>
        <taxon>Ascomycota</taxon>
        <taxon>Pezizomycotina</taxon>
        <taxon>Sordariomycetes</taxon>
        <taxon>Xylariomycetidae</taxon>
        <taxon>Xylariales</taxon>
        <taxon>Diatrypaceae</taxon>
        <taxon>Eutypa</taxon>
    </lineage>
</organism>
<comment type="similarity">
    <text evidence="2">Belongs to the purine-cytosine permease (2.A.39) family.</text>
</comment>
<dbReference type="GO" id="GO:0005886">
    <property type="term" value="C:plasma membrane"/>
    <property type="evidence" value="ECO:0007669"/>
    <property type="project" value="TreeGrafter"/>
</dbReference>